<dbReference type="SMART" id="SM00353">
    <property type="entry name" value="HLH"/>
    <property type="match status" value="1"/>
</dbReference>
<dbReference type="GO" id="GO:0046983">
    <property type="term" value="F:protein dimerization activity"/>
    <property type="evidence" value="ECO:0007669"/>
    <property type="project" value="InterPro"/>
</dbReference>
<dbReference type="SUPFAM" id="SSF47459">
    <property type="entry name" value="HLH, helix-loop-helix DNA-binding domain"/>
    <property type="match status" value="1"/>
</dbReference>
<proteinExistence type="evidence at transcript level"/>
<dbReference type="Gene3D" id="6.10.250.980">
    <property type="match status" value="1"/>
</dbReference>
<evidence type="ECO:0000256" key="2">
    <source>
        <dbReference type="ARBA" id="ARBA00023015"/>
    </source>
</evidence>
<dbReference type="SUPFAM" id="SSF158457">
    <property type="entry name" value="Orange domain-like"/>
    <property type="match status" value="1"/>
</dbReference>
<dbReference type="SMART" id="SM00511">
    <property type="entry name" value="ORANGE"/>
    <property type="match status" value="1"/>
</dbReference>
<dbReference type="Pfam" id="PF07527">
    <property type="entry name" value="Hairy_orange"/>
    <property type="match status" value="1"/>
</dbReference>
<keyword evidence="5" id="KW-0539">Nucleus</keyword>
<dbReference type="InterPro" id="IPR050370">
    <property type="entry name" value="HES_HEY"/>
</dbReference>
<name>A0A1S6PRU5_TERTR</name>
<dbReference type="InterPro" id="IPR011598">
    <property type="entry name" value="bHLH_dom"/>
</dbReference>
<evidence type="ECO:0000259" key="8">
    <source>
        <dbReference type="PROSITE" id="PS51054"/>
    </source>
</evidence>
<keyword evidence="4" id="KW-0804">Transcription</keyword>
<dbReference type="PANTHER" id="PTHR10985">
    <property type="entry name" value="BASIC HELIX-LOOP-HELIX TRANSCRIPTION FACTOR, HES-RELATED"/>
    <property type="match status" value="1"/>
</dbReference>
<dbReference type="GO" id="GO:0003677">
    <property type="term" value="F:DNA binding"/>
    <property type="evidence" value="ECO:0007669"/>
    <property type="project" value="UniProtKB-KW"/>
</dbReference>
<evidence type="ECO:0000256" key="5">
    <source>
        <dbReference type="ARBA" id="ARBA00023242"/>
    </source>
</evidence>
<evidence type="ECO:0000256" key="6">
    <source>
        <dbReference type="SAM" id="MobiDB-lite"/>
    </source>
</evidence>
<dbReference type="Pfam" id="PF00010">
    <property type="entry name" value="HLH"/>
    <property type="match status" value="1"/>
</dbReference>
<comment type="subcellular location">
    <subcellularLocation>
        <location evidence="1">Nucleus</location>
    </subcellularLocation>
</comment>
<dbReference type="GO" id="GO:0006355">
    <property type="term" value="P:regulation of DNA-templated transcription"/>
    <property type="evidence" value="ECO:0007669"/>
    <property type="project" value="InterPro"/>
</dbReference>
<protein>
    <submittedName>
        <fullName evidence="9">Hes2</fullName>
    </submittedName>
</protein>
<dbReference type="CDD" id="cd11410">
    <property type="entry name" value="bHLH_O_HES"/>
    <property type="match status" value="1"/>
</dbReference>
<dbReference type="InterPro" id="IPR003650">
    <property type="entry name" value="Orange_dom"/>
</dbReference>
<feature type="region of interest" description="Disordered" evidence="6">
    <location>
        <begin position="1"/>
        <end position="22"/>
    </location>
</feature>
<feature type="domain" description="BHLH" evidence="7">
    <location>
        <begin position="15"/>
        <end position="71"/>
    </location>
</feature>
<sequence>MERASSTLACSAAQARRNNKPIVEKRRRERINRCLTELKSLLVDNKRDMTTYNKLEKADILEMTVRHLRKLQRTSASASYDPDTAIKYRSGYKQCAEEVTRFLQSARDVDVNVKSRLIHHLTSSLQKPSSPTVTSTPVQQALQIHIPNSPNATSVNTLPGATGQTLLMPVVQNISQHQTPVQAVQQVANTQNQQYAQVTSPSGVYLIPSHMANGQVAFMMSQSPVLMNVNTPAVAIVQSPVQNNTNVQTSPVLANDNMFKGLNIDNSCYAQTKLNFDMKMSPSENVWRPW</sequence>
<evidence type="ECO:0000256" key="3">
    <source>
        <dbReference type="ARBA" id="ARBA00023125"/>
    </source>
</evidence>
<evidence type="ECO:0000256" key="4">
    <source>
        <dbReference type="ARBA" id="ARBA00023163"/>
    </source>
</evidence>
<feature type="domain" description="Orange" evidence="8">
    <location>
        <begin position="88"/>
        <end position="121"/>
    </location>
</feature>
<dbReference type="PROSITE" id="PS50888">
    <property type="entry name" value="BHLH"/>
    <property type="match status" value="1"/>
</dbReference>
<dbReference type="InterPro" id="IPR036638">
    <property type="entry name" value="HLH_DNA-bd_sf"/>
</dbReference>
<evidence type="ECO:0000256" key="1">
    <source>
        <dbReference type="ARBA" id="ARBA00004123"/>
    </source>
</evidence>
<dbReference type="GO" id="GO:0005634">
    <property type="term" value="C:nucleus"/>
    <property type="evidence" value="ECO:0007669"/>
    <property type="project" value="UniProtKB-SubCell"/>
</dbReference>
<evidence type="ECO:0000313" key="9">
    <source>
        <dbReference type="EMBL" id="AQU64622.1"/>
    </source>
</evidence>
<dbReference type="EMBL" id="KY124242">
    <property type="protein sequence ID" value="AQU64622.1"/>
    <property type="molecule type" value="mRNA"/>
</dbReference>
<keyword evidence="3" id="KW-0238">DNA-binding</keyword>
<accession>A0A1S6PRU5</accession>
<keyword evidence="2" id="KW-0805">Transcription regulation</keyword>
<organism evidence="9">
    <name type="scientific">Terebratalia transversa</name>
    <name type="common">Transverse lampshell</name>
    <dbReference type="NCBI Taxonomy" id="34513"/>
    <lineage>
        <taxon>Eukaryota</taxon>
        <taxon>Metazoa</taxon>
        <taxon>Spiralia</taxon>
        <taxon>Lophotrochozoa</taxon>
        <taxon>Brachiopoda</taxon>
        <taxon>Rhynchonelliformea</taxon>
        <taxon>Rhynchonellata</taxon>
        <taxon>Terebratellidina</taxon>
        <taxon>Laqueoidea</taxon>
        <taxon>Laqueidae</taxon>
        <taxon>Terebratalia</taxon>
    </lineage>
</organism>
<reference evidence="9" key="1">
    <citation type="journal article" date="2017" name="Proc. Natl. Acad. Sci. U.S.A.">
        <title>Clustered brachiopod Hox genes are not expressed collinearly and are associated with lophotrochozoan novelties.</title>
        <authorList>
            <person name="Schiemann S.M."/>
            <person name="Martin-Duran J.M."/>
            <person name="Borve A."/>
            <person name="Vellutini B.C."/>
            <person name="Passamaneck Y.J."/>
            <person name="Hejnol A."/>
        </authorList>
    </citation>
    <scope>NUCLEOTIDE SEQUENCE</scope>
</reference>
<dbReference type="Gene3D" id="4.10.280.10">
    <property type="entry name" value="Helix-loop-helix DNA-binding domain"/>
    <property type="match status" value="1"/>
</dbReference>
<dbReference type="AlphaFoldDB" id="A0A1S6PRU5"/>
<dbReference type="FunFam" id="4.10.280.10:FF:000009">
    <property type="entry name" value="Transcription factor HES-1"/>
    <property type="match status" value="1"/>
</dbReference>
<dbReference type="PROSITE" id="PS51054">
    <property type="entry name" value="ORANGE"/>
    <property type="match status" value="1"/>
</dbReference>
<evidence type="ECO:0000259" key="7">
    <source>
        <dbReference type="PROSITE" id="PS50888"/>
    </source>
</evidence>